<keyword evidence="2" id="KW-0479">Metal-binding</keyword>
<evidence type="ECO:0000256" key="3">
    <source>
        <dbReference type="ARBA" id="ARBA00022729"/>
    </source>
</evidence>
<evidence type="ECO:0000256" key="9">
    <source>
        <dbReference type="SAM" id="SignalP"/>
    </source>
</evidence>
<dbReference type="Gene3D" id="3.30.1380.10">
    <property type="match status" value="1"/>
</dbReference>
<feature type="disulfide bond" evidence="8">
    <location>
        <begin position="195"/>
        <end position="242"/>
    </location>
</feature>
<evidence type="ECO:0000256" key="7">
    <source>
        <dbReference type="ARBA" id="ARBA00023049"/>
    </source>
</evidence>
<accession>A0A327M3F7</accession>
<keyword evidence="7" id="KW-0482">Metalloprotease</keyword>
<evidence type="ECO:0000313" key="10">
    <source>
        <dbReference type="EMBL" id="RAI57279.1"/>
    </source>
</evidence>
<dbReference type="EMBL" id="QLIX01000019">
    <property type="protein sequence ID" value="RAI57279.1"/>
    <property type="molecule type" value="Genomic_DNA"/>
</dbReference>
<keyword evidence="8" id="KW-1015">Disulfide bond</keyword>
<dbReference type="GO" id="GO:0008237">
    <property type="term" value="F:metallopeptidase activity"/>
    <property type="evidence" value="ECO:0007669"/>
    <property type="project" value="UniProtKB-KW"/>
</dbReference>
<dbReference type="GO" id="GO:0006508">
    <property type="term" value="P:proteolysis"/>
    <property type="evidence" value="ECO:0007669"/>
    <property type="project" value="UniProtKB-KW"/>
</dbReference>
<dbReference type="GO" id="GO:0004252">
    <property type="term" value="F:serine-type endopeptidase activity"/>
    <property type="evidence" value="ECO:0007669"/>
    <property type="project" value="InterPro"/>
</dbReference>
<dbReference type="NCBIfam" id="NF006947">
    <property type="entry name" value="PRK09429.1"/>
    <property type="match status" value="1"/>
</dbReference>
<name>A0A327M3F7_9PROT</name>
<dbReference type="AlphaFoldDB" id="A0A327M3F7"/>
<evidence type="ECO:0000256" key="6">
    <source>
        <dbReference type="ARBA" id="ARBA00022833"/>
    </source>
</evidence>
<organism evidence="10 11">
    <name type="scientific">Roseicella frigidaeris</name>
    <dbReference type="NCBI Taxonomy" id="2230885"/>
    <lineage>
        <taxon>Bacteria</taxon>
        <taxon>Pseudomonadati</taxon>
        <taxon>Pseudomonadota</taxon>
        <taxon>Alphaproteobacteria</taxon>
        <taxon>Acetobacterales</taxon>
        <taxon>Roseomonadaceae</taxon>
        <taxon>Roseicella</taxon>
    </lineage>
</organism>
<comment type="caution">
    <text evidence="10">The sequence shown here is derived from an EMBL/GenBank/DDBJ whole genome shotgun (WGS) entry which is preliminary data.</text>
</comment>
<evidence type="ECO:0000313" key="11">
    <source>
        <dbReference type="Proteomes" id="UP000249065"/>
    </source>
</evidence>
<dbReference type="GO" id="GO:0030288">
    <property type="term" value="C:outer membrane-bounded periplasmic space"/>
    <property type="evidence" value="ECO:0007669"/>
    <property type="project" value="InterPro"/>
</dbReference>
<sequence length="280" mass="29382">MIRAAALLLLLALPGGRAAAEGLPAVPAAWAAVPGPAPGPPRIHGQTGLGCIAGAVPLPETGPGWQAVRLSRNRVWGHPALVAALRNLAGAAGAQGLPTLWIGDLGQPRGGPLPYGHASHQVGLDADIWLDLSPKPALSAAARETVAVPSLVLPDGSDVDPARWTPQHARLIRLAATLPGLDRIFVNPAIKRALCRSEAGADWLRRVRPWRGHDSHMHLRLRCPAGQAACRDQPPVPAGDGCDASLDWWWSEEARQPPPRPAPGPPPRLPEACRAVLQAP</sequence>
<dbReference type="Pfam" id="PF03411">
    <property type="entry name" value="Peptidase_M74"/>
    <property type="match status" value="1"/>
</dbReference>
<evidence type="ECO:0000256" key="4">
    <source>
        <dbReference type="ARBA" id="ARBA00022764"/>
    </source>
</evidence>
<dbReference type="SUPFAM" id="SSF55166">
    <property type="entry name" value="Hedgehog/DD-peptidase"/>
    <property type="match status" value="1"/>
</dbReference>
<evidence type="ECO:0000256" key="8">
    <source>
        <dbReference type="PIRSR" id="PIRSR018455-2"/>
    </source>
</evidence>
<keyword evidence="5" id="KW-0378">Hydrolase</keyword>
<dbReference type="InterPro" id="IPR009045">
    <property type="entry name" value="Zn_M74/Hedgehog-like"/>
</dbReference>
<proteinExistence type="predicted"/>
<feature type="signal peptide" evidence="9">
    <location>
        <begin position="1"/>
        <end position="19"/>
    </location>
</feature>
<evidence type="ECO:0000256" key="1">
    <source>
        <dbReference type="ARBA" id="ARBA00022670"/>
    </source>
</evidence>
<dbReference type="GO" id="GO:0046872">
    <property type="term" value="F:metal ion binding"/>
    <property type="evidence" value="ECO:0007669"/>
    <property type="project" value="UniProtKB-KW"/>
</dbReference>
<reference evidence="11" key="1">
    <citation type="submission" date="2018-06" db="EMBL/GenBank/DDBJ databases">
        <authorList>
            <person name="Khan S.A."/>
        </authorList>
    </citation>
    <scope>NUCLEOTIDE SEQUENCE [LARGE SCALE GENOMIC DNA]</scope>
    <source>
        <strain evidence="11">DB-1506</strain>
    </source>
</reference>
<dbReference type="OrthoDB" id="1467367at2"/>
<keyword evidence="11" id="KW-1185">Reference proteome</keyword>
<feature type="disulfide bond" evidence="8">
    <location>
        <begin position="223"/>
        <end position="230"/>
    </location>
</feature>
<keyword evidence="1" id="KW-0645">Protease</keyword>
<keyword evidence="4" id="KW-0574">Periplasm</keyword>
<gene>
    <name evidence="10" type="ORF">DOO78_19850</name>
</gene>
<protein>
    <submittedName>
        <fullName evidence="10">Penicillin-insensitive murein endopeptidase</fullName>
    </submittedName>
</protein>
<keyword evidence="3 9" id="KW-0732">Signal</keyword>
<feature type="disulfide bond" evidence="8">
    <location>
        <begin position="51"/>
        <end position="273"/>
    </location>
</feature>
<dbReference type="Proteomes" id="UP000249065">
    <property type="component" value="Unassembled WGS sequence"/>
</dbReference>
<feature type="chain" id="PRO_5016252741" evidence="9">
    <location>
        <begin position="20"/>
        <end position="280"/>
    </location>
</feature>
<dbReference type="InterPro" id="IPR005073">
    <property type="entry name" value="Peptidase_M74"/>
</dbReference>
<evidence type="ECO:0000256" key="2">
    <source>
        <dbReference type="ARBA" id="ARBA00022723"/>
    </source>
</evidence>
<evidence type="ECO:0000256" key="5">
    <source>
        <dbReference type="ARBA" id="ARBA00022801"/>
    </source>
</evidence>
<dbReference type="PIRSF" id="PIRSF018455">
    <property type="entry name" value="MepA"/>
    <property type="match status" value="1"/>
</dbReference>
<keyword evidence="6" id="KW-0862">Zinc</keyword>